<keyword evidence="3" id="KW-1185">Reference proteome</keyword>
<reference evidence="2" key="1">
    <citation type="submission" date="2022-03" db="EMBL/GenBank/DDBJ databases">
        <authorList>
            <person name="Sayadi A."/>
        </authorList>
    </citation>
    <scope>NUCLEOTIDE SEQUENCE</scope>
</reference>
<dbReference type="AlphaFoldDB" id="A0A9P0MB43"/>
<dbReference type="Proteomes" id="UP001152888">
    <property type="component" value="Unassembled WGS sequence"/>
</dbReference>
<sequence>MMFQQCLMQNAGQQYGGPGGNGSTSLQHHHQQQHQQQQANAAAAAQYNQQDQGSNVGSVTTSLRQFRKEKQALQDGNTSVINENQHVARVAPHNHYPSLSRPSDCYRYPAQYQDYR</sequence>
<accession>A0A9P0MB43</accession>
<comment type="caution">
    <text evidence="2">The sequence shown here is derived from an EMBL/GenBank/DDBJ whole genome shotgun (WGS) entry which is preliminary data.</text>
</comment>
<protein>
    <submittedName>
        <fullName evidence="2">Uncharacterized protein</fullName>
    </submittedName>
</protein>
<evidence type="ECO:0000313" key="2">
    <source>
        <dbReference type="EMBL" id="CAH2009198.1"/>
    </source>
</evidence>
<organism evidence="2 3">
    <name type="scientific">Acanthoscelides obtectus</name>
    <name type="common">Bean weevil</name>
    <name type="synonym">Bruchus obtectus</name>
    <dbReference type="NCBI Taxonomy" id="200917"/>
    <lineage>
        <taxon>Eukaryota</taxon>
        <taxon>Metazoa</taxon>
        <taxon>Ecdysozoa</taxon>
        <taxon>Arthropoda</taxon>
        <taxon>Hexapoda</taxon>
        <taxon>Insecta</taxon>
        <taxon>Pterygota</taxon>
        <taxon>Neoptera</taxon>
        <taxon>Endopterygota</taxon>
        <taxon>Coleoptera</taxon>
        <taxon>Polyphaga</taxon>
        <taxon>Cucujiformia</taxon>
        <taxon>Chrysomeloidea</taxon>
        <taxon>Chrysomelidae</taxon>
        <taxon>Bruchinae</taxon>
        <taxon>Bruchini</taxon>
        <taxon>Acanthoscelides</taxon>
    </lineage>
</organism>
<dbReference type="OrthoDB" id="6784780at2759"/>
<feature type="compositionally biased region" description="Low complexity" evidence="1">
    <location>
        <begin position="33"/>
        <end position="50"/>
    </location>
</feature>
<feature type="region of interest" description="Disordered" evidence="1">
    <location>
        <begin position="9"/>
        <end position="81"/>
    </location>
</feature>
<dbReference type="EMBL" id="CAKOFQ010007864">
    <property type="protein sequence ID" value="CAH2009198.1"/>
    <property type="molecule type" value="Genomic_DNA"/>
</dbReference>
<name>A0A9P0MB43_ACAOB</name>
<feature type="compositionally biased region" description="Polar residues" evidence="1">
    <location>
        <begin position="51"/>
        <end position="64"/>
    </location>
</feature>
<gene>
    <name evidence="2" type="ORF">ACAOBT_LOCUS30674</name>
</gene>
<proteinExistence type="predicted"/>
<evidence type="ECO:0000256" key="1">
    <source>
        <dbReference type="SAM" id="MobiDB-lite"/>
    </source>
</evidence>
<evidence type="ECO:0000313" key="3">
    <source>
        <dbReference type="Proteomes" id="UP001152888"/>
    </source>
</evidence>